<dbReference type="PANTHER" id="PTHR43316:SF3">
    <property type="entry name" value="HALOACID DEHALOGENASE, TYPE II (AFU_ORTHOLOGUE AFUA_2G07750)-RELATED"/>
    <property type="match status" value="1"/>
</dbReference>
<name>A0A7Y6IIJ1_9ACTN</name>
<comment type="caution">
    <text evidence="3">The sequence shown here is derived from an EMBL/GenBank/DDBJ whole genome shotgun (WGS) entry which is preliminary data.</text>
</comment>
<dbReference type="PANTHER" id="PTHR43316">
    <property type="entry name" value="HYDROLASE, HALOACID DELAHOGENASE-RELATED"/>
    <property type="match status" value="1"/>
</dbReference>
<feature type="region of interest" description="Disordered" evidence="2">
    <location>
        <begin position="227"/>
        <end position="251"/>
    </location>
</feature>
<sequence>MIRGVLLDLDGTLLDHRSAADAAVIGWVSEHAPGHPRMAEVAALWQALEEPHLRAWHAGECSLEEQRRRRIRALCVELAVTVPDDLDAAFGAYAVRYRRSWSAYPDAAEAVAALEGFRLGVLTNGSQRVQEAKVRAIGLGGRVGPVLTGEVLDGHYKPAPGSYTAAARALGLAPGEVLLVGDDVVNDVTAPAAAGMRSVWLDRLGTRPPPAGFPRITSLAELPALARAARGQGATSDRAEEVRSKPPTQAR</sequence>
<dbReference type="Pfam" id="PF00702">
    <property type="entry name" value="Hydrolase"/>
    <property type="match status" value="1"/>
</dbReference>
<dbReference type="InterPro" id="IPR023214">
    <property type="entry name" value="HAD_sf"/>
</dbReference>
<dbReference type="GO" id="GO:0016787">
    <property type="term" value="F:hydrolase activity"/>
    <property type="evidence" value="ECO:0007669"/>
    <property type="project" value="UniProtKB-KW"/>
</dbReference>
<dbReference type="Gene3D" id="3.40.50.1000">
    <property type="entry name" value="HAD superfamily/HAD-like"/>
    <property type="match status" value="1"/>
</dbReference>
<dbReference type="InterPro" id="IPR006439">
    <property type="entry name" value="HAD-SF_hydro_IA"/>
</dbReference>
<dbReference type="EMBL" id="JABWGO010000001">
    <property type="protein sequence ID" value="NUW38816.1"/>
    <property type="molecule type" value="Genomic_DNA"/>
</dbReference>
<dbReference type="NCBIfam" id="TIGR01549">
    <property type="entry name" value="HAD-SF-IA-v1"/>
    <property type="match status" value="1"/>
</dbReference>
<organism evidence="3 4">
    <name type="scientific">Nonomuraea rhodomycinica</name>
    <dbReference type="NCBI Taxonomy" id="1712872"/>
    <lineage>
        <taxon>Bacteria</taxon>
        <taxon>Bacillati</taxon>
        <taxon>Actinomycetota</taxon>
        <taxon>Actinomycetes</taxon>
        <taxon>Streptosporangiales</taxon>
        <taxon>Streptosporangiaceae</taxon>
        <taxon>Nonomuraea</taxon>
    </lineage>
</organism>
<gene>
    <name evidence="3" type="ORF">HT134_01555</name>
</gene>
<dbReference type="RefSeq" id="WP_175598446.1">
    <property type="nucleotide sequence ID" value="NZ_JABWGO010000001.1"/>
</dbReference>
<protein>
    <submittedName>
        <fullName evidence="3">HAD family hydrolase</fullName>
    </submittedName>
</protein>
<dbReference type="Gene3D" id="1.20.120.1600">
    <property type="match status" value="1"/>
</dbReference>
<evidence type="ECO:0000256" key="1">
    <source>
        <dbReference type="ARBA" id="ARBA00022801"/>
    </source>
</evidence>
<dbReference type="SUPFAM" id="SSF56784">
    <property type="entry name" value="HAD-like"/>
    <property type="match status" value="1"/>
</dbReference>
<evidence type="ECO:0000313" key="4">
    <source>
        <dbReference type="Proteomes" id="UP000546126"/>
    </source>
</evidence>
<dbReference type="InterPro" id="IPR036412">
    <property type="entry name" value="HAD-like_sf"/>
</dbReference>
<dbReference type="SFLD" id="SFLDG01129">
    <property type="entry name" value="C1.5:_HAD__Beta-PGM__Phosphata"/>
    <property type="match status" value="1"/>
</dbReference>
<evidence type="ECO:0000256" key="2">
    <source>
        <dbReference type="SAM" id="MobiDB-lite"/>
    </source>
</evidence>
<keyword evidence="4" id="KW-1185">Reference proteome</keyword>
<reference evidence="3 4" key="1">
    <citation type="submission" date="2020-06" db="EMBL/GenBank/DDBJ databases">
        <authorList>
            <person name="Chanama M."/>
        </authorList>
    </citation>
    <scope>NUCLEOTIDE SEQUENCE [LARGE SCALE GENOMIC DNA]</scope>
    <source>
        <strain evidence="3 4">TBRC6557</strain>
    </source>
</reference>
<evidence type="ECO:0000313" key="3">
    <source>
        <dbReference type="EMBL" id="NUW38816.1"/>
    </source>
</evidence>
<dbReference type="Proteomes" id="UP000546126">
    <property type="component" value="Unassembled WGS sequence"/>
</dbReference>
<dbReference type="AlphaFoldDB" id="A0A7Y6IIJ1"/>
<proteinExistence type="predicted"/>
<dbReference type="PRINTS" id="PR00413">
    <property type="entry name" value="HADHALOGNASE"/>
</dbReference>
<dbReference type="SFLD" id="SFLDS00003">
    <property type="entry name" value="Haloacid_Dehalogenase"/>
    <property type="match status" value="1"/>
</dbReference>
<keyword evidence="1 3" id="KW-0378">Hydrolase</keyword>
<dbReference type="InterPro" id="IPR051540">
    <property type="entry name" value="S-2-haloacid_dehalogenase"/>
</dbReference>
<accession>A0A7Y6IIJ1</accession>